<comment type="caution">
    <text evidence="1">The sequence shown here is derived from an EMBL/GenBank/DDBJ whole genome shotgun (WGS) entry which is preliminary data.</text>
</comment>
<dbReference type="EMBL" id="DSGT01000015">
    <property type="protein sequence ID" value="HEW53559.1"/>
    <property type="molecule type" value="Genomic_DNA"/>
</dbReference>
<organism evidence="1">
    <name type="scientific">Ignisphaera aggregans</name>
    <dbReference type="NCBI Taxonomy" id="334771"/>
    <lineage>
        <taxon>Archaea</taxon>
        <taxon>Thermoproteota</taxon>
        <taxon>Thermoprotei</taxon>
        <taxon>Desulfurococcales</taxon>
        <taxon>Desulfurococcaceae</taxon>
        <taxon>Ignisphaera</taxon>
    </lineage>
</organism>
<proteinExistence type="predicted"/>
<dbReference type="AlphaFoldDB" id="A0A7C2ZP77"/>
<protein>
    <submittedName>
        <fullName evidence="1">ArsR family transcriptional regulator</fullName>
    </submittedName>
</protein>
<reference evidence="1" key="1">
    <citation type="journal article" date="2020" name="mSystems">
        <title>Genome- and Community-Level Interaction Insights into Carbon Utilization and Element Cycling Functions of Hydrothermarchaeota in Hydrothermal Sediment.</title>
        <authorList>
            <person name="Zhou Z."/>
            <person name="Liu Y."/>
            <person name="Xu W."/>
            <person name="Pan J."/>
            <person name="Luo Z.H."/>
            <person name="Li M."/>
        </authorList>
    </citation>
    <scope>NUCLEOTIDE SEQUENCE [LARGE SCALE GENOMIC DNA]</scope>
    <source>
        <strain evidence="1">SpSt-16</strain>
    </source>
</reference>
<accession>A0A7C2ZP77</accession>
<name>A0A7C2ZP77_9CREN</name>
<sequence length="106" mass="11957">MGYRVNVEGETGIVELGEDLKLKVLYEDTEIIVTMAPNENELREIVLEMLKSEPKTIKDIHSKLAGIASEDKIRRCLMKLMSEGVVVVDEEGRFSIIGSSDFDREL</sequence>
<evidence type="ECO:0000313" key="1">
    <source>
        <dbReference type="EMBL" id="HEW53559.1"/>
    </source>
</evidence>
<gene>
    <name evidence="1" type="ORF">ENO77_05340</name>
</gene>